<dbReference type="STRING" id="69004.A0A182QPY3"/>
<evidence type="ECO:0000256" key="11">
    <source>
        <dbReference type="ARBA" id="ARBA00023224"/>
    </source>
</evidence>
<dbReference type="PROSITE" id="PS50262">
    <property type="entry name" value="G_PROTEIN_RECEP_F1_2"/>
    <property type="match status" value="1"/>
</dbReference>
<keyword evidence="10" id="KW-0325">Glycoprotein</keyword>
<keyword evidence="4 12" id="KW-0812">Transmembrane</keyword>
<keyword evidence="8" id="KW-1015">Disulfide bond</keyword>
<comment type="subcellular location">
    <subcellularLocation>
        <location evidence="1">Cell membrane</location>
        <topology evidence="1">Multi-pass membrane protein</topology>
    </subcellularLocation>
</comment>
<keyword evidence="5 14" id="KW-1133">Transmembrane helix</keyword>
<dbReference type="PANTHER" id="PTHR24243">
    <property type="entry name" value="G-PROTEIN COUPLED RECEPTOR"/>
    <property type="match status" value="1"/>
</dbReference>
<organism evidence="16 17">
    <name type="scientific">Anopheles farauti</name>
    <dbReference type="NCBI Taxonomy" id="69004"/>
    <lineage>
        <taxon>Eukaryota</taxon>
        <taxon>Metazoa</taxon>
        <taxon>Ecdysozoa</taxon>
        <taxon>Arthropoda</taxon>
        <taxon>Hexapoda</taxon>
        <taxon>Insecta</taxon>
        <taxon>Pterygota</taxon>
        <taxon>Neoptera</taxon>
        <taxon>Endopterygota</taxon>
        <taxon>Diptera</taxon>
        <taxon>Nematocera</taxon>
        <taxon>Culicoidea</taxon>
        <taxon>Culicidae</taxon>
        <taxon>Anophelinae</taxon>
        <taxon>Anopheles</taxon>
    </lineage>
</organism>
<feature type="transmembrane region" description="Helical" evidence="14">
    <location>
        <begin position="370"/>
        <end position="395"/>
    </location>
</feature>
<feature type="transmembrane region" description="Helical" evidence="14">
    <location>
        <begin position="225"/>
        <end position="245"/>
    </location>
</feature>
<keyword evidence="9 12" id="KW-0675">Receptor</keyword>
<feature type="transmembrane region" description="Helical" evidence="14">
    <location>
        <begin position="274"/>
        <end position="293"/>
    </location>
</feature>
<comment type="similarity">
    <text evidence="2 12">Belongs to the G-protein coupled receptor 1 family.</text>
</comment>
<feature type="domain" description="G-protein coupled receptors family 1 profile" evidence="15">
    <location>
        <begin position="124"/>
        <end position="396"/>
    </location>
</feature>
<feature type="compositionally biased region" description="Basic residues" evidence="13">
    <location>
        <begin position="509"/>
        <end position="521"/>
    </location>
</feature>
<dbReference type="SUPFAM" id="SSF81321">
    <property type="entry name" value="Family A G protein-coupled receptor-like"/>
    <property type="match status" value="1"/>
</dbReference>
<sequence>MPAGIMWQATSAVSAGGGVRIERDAQLLLSTVTSLIVSSTSGKTHHTHDRPSSIGWTHTVPITQATASLMNSSSEILRVLENGSLPADDLDSLAEIYGPKRDPLYVVIPITIIYLLIFLTGVVGNISTCIVIARNRSMHTATNYYLFSLAVSDFLLLVSGVPQEIYFIWSKYPYVFGETFCVLRGIAAETSANATVLTITAFTVERYVAICHPFLSHTMSKLSRAIRFIFVIWLIAIVSAVPQALQFGVTNQGGIDQCVVKRIIIQHSFELSTFLFFFAPMTLITVLYALIGLKLRSSTLMQRDGTLQRRNNLVQTARQSSANSQGTRRVLKMLVAVVVAFFLCWAPFHAQRLVYIYGVDKDHQPSDPLILKLFVVTTYISGILYYLSTCINPLLYNIMSNKFRQAFKETLANCCQIARQSNSAERSYRILPRRERRSAANKESSDISGNSLKDESLYSSSTQKQSFDSLTLSRGQSLRRPSSHVASVQESFLTTPIRAYAALYHNPNHHHLHHHHHPSHHHPGEKPPKTNVLQVSSTKPGCSELDLYTHERELQLNIFASSSPLEDATSPLDEAAAKKGHTEAHPDRSLSRISIQINRVGSLAAKSASTPLVERSDTLRLLCKPPHGKDGRIEILVRNRQRQRQRSRLRLWRFFQHERPLSRQPGDGATRSRTPSSASAVVHFYEDPTVAKKTGPSGEEGVEEGKECEGGTHIAYRLGHGAAVEDELEAYMREIKQREVVHR</sequence>
<dbReference type="EnsemblMetazoa" id="AFAF014527-RA">
    <property type="protein sequence ID" value="AFAF014527-PA"/>
    <property type="gene ID" value="AFAF014527"/>
</dbReference>
<keyword evidence="7 14" id="KW-0472">Membrane</keyword>
<feature type="transmembrane region" description="Helical" evidence="14">
    <location>
        <begin position="330"/>
        <end position="350"/>
    </location>
</feature>
<evidence type="ECO:0000256" key="2">
    <source>
        <dbReference type="ARBA" id="ARBA00010663"/>
    </source>
</evidence>
<protein>
    <recommendedName>
        <fullName evidence="15">G-protein coupled receptors family 1 profile domain-containing protein</fullName>
    </recommendedName>
</protein>
<evidence type="ECO:0000256" key="6">
    <source>
        <dbReference type="ARBA" id="ARBA00023040"/>
    </source>
</evidence>
<feature type="compositionally biased region" description="Polar residues" evidence="13">
    <location>
        <begin position="446"/>
        <end position="489"/>
    </location>
</feature>
<evidence type="ECO:0000256" key="13">
    <source>
        <dbReference type="SAM" id="MobiDB-lite"/>
    </source>
</evidence>
<evidence type="ECO:0000256" key="12">
    <source>
        <dbReference type="RuleBase" id="RU000688"/>
    </source>
</evidence>
<feature type="region of interest" description="Disordered" evidence="13">
    <location>
        <begin position="509"/>
        <end position="528"/>
    </location>
</feature>
<evidence type="ECO:0000256" key="5">
    <source>
        <dbReference type="ARBA" id="ARBA00022989"/>
    </source>
</evidence>
<feature type="region of interest" description="Disordered" evidence="13">
    <location>
        <begin position="426"/>
        <end position="489"/>
    </location>
</feature>
<evidence type="ECO:0000256" key="4">
    <source>
        <dbReference type="ARBA" id="ARBA00022692"/>
    </source>
</evidence>
<dbReference type="PANTHER" id="PTHR24243:SF208">
    <property type="entry name" value="PYROKININ-1 RECEPTOR"/>
    <property type="match status" value="1"/>
</dbReference>
<feature type="transmembrane region" description="Helical" evidence="14">
    <location>
        <begin position="182"/>
        <end position="204"/>
    </location>
</feature>
<dbReference type="Pfam" id="PF00001">
    <property type="entry name" value="7tm_1"/>
    <property type="match status" value="1"/>
</dbReference>
<feature type="transmembrane region" description="Helical" evidence="14">
    <location>
        <begin position="144"/>
        <end position="162"/>
    </location>
</feature>
<dbReference type="GO" id="GO:0005886">
    <property type="term" value="C:plasma membrane"/>
    <property type="evidence" value="ECO:0007669"/>
    <property type="project" value="UniProtKB-SubCell"/>
</dbReference>
<proteinExistence type="inferred from homology"/>
<dbReference type="InterPro" id="IPR005390">
    <property type="entry name" value="NeuromedU_rcpt"/>
</dbReference>
<evidence type="ECO:0000256" key="14">
    <source>
        <dbReference type="SAM" id="Phobius"/>
    </source>
</evidence>
<dbReference type="AlphaFoldDB" id="A0A182QPY3"/>
<dbReference type="InterPro" id="IPR017452">
    <property type="entry name" value="GPCR_Rhodpsn_7TM"/>
</dbReference>
<evidence type="ECO:0000313" key="17">
    <source>
        <dbReference type="Proteomes" id="UP000075886"/>
    </source>
</evidence>
<dbReference type="CDD" id="cd15134">
    <property type="entry name" value="7tmA_capaR"/>
    <property type="match status" value="1"/>
</dbReference>
<evidence type="ECO:0000256" key="8">
    <source>
        <dbReference type="ARBA" id="ARBA00023157"/>
    </source>
</evidence>
<reference evidence="17" key="1">
    <citation type="submission" date="2014-01" db="EMBL/GenBank/DDBJ databases">
        <title>The Genome Sequence of Anopheles farauti FAR1 (V2).</title>
        <authorList>
            <consortium name="The Broad Institute Genomics Platform"/>
            <person name="Neafsey D.E."/>
            <person name="Besansky N."/>
            <person name="Howell P."/>
            <person name="Walton C."/>
            <person name="Young S.K."/>
            <person name="Zeng Q."/>
            <person name="Gargeya S."/>
            <person name="Fitzgerald M."/>
            <person name="Haas B."/>
            <person name="Abouelleil A."/>
            <person name="Allen A.W."/>
            <person name="Alvarado L."/>
            <person name="Arachchi H.M."/>
            <person name="Berlin A.M."/>
            <person name="Chapman S.B."/>
            <person name="Gainer-Dewar J."/>
            <person name="Goldberg J."/>
            <person name="Griggs A."/>
            <person name="Gujja S."/>
            <person name="Hansen M."/>
            <person name="Howarth C."/>
            <person name="Imamovic A."/>
            <person name="Ireland A."/>
            <person name="Larimer J."/>
            <person name="McCowan C."/>
            <person name="Murphy C."/>
            <person name="Pearson M."/>
            <person name="Poon T.W."/>
            <person name="Priest M."/>
            <person name="Roberts A."/>
            <person name="Saif S."/>
            <person name="Shea T."/>
            <person name="Sisk P."/>
            <person name="Sykes S."/>
            <person name="Wortman J."/>
            <person name="Nusbaum C."/>
            <person name="Birren B."/>
        </authorList>
    </citation>
    <scope>NUCLEOTIDE SEQUENCE [LARGE SCALE GENOMIC DNA]</scope>
    <source>
        <strain evidence="17">FAR1</strain>
    </source>
</reference>
<evidence type="ECO:0000313" key="16">
    <source>
        <dbReference type="EnsemblMetazoa" id="AFAF014527-PA"/>
    </source>
</evidence>
<evidence type="ECO:0000256" key="9">
    <source>
        <dbReference type="ARBA" id="ARBA00023170"/>
    </source>
</evidence>
<dbReference type="PROSITE" id="PS00237">
    <property type="entry name" value="G_PROTEIN_RECEP_F1_1"/>
    <property type="match status" value="1"/>
</dbReference>
<dbReference type="EMBL" id="AXCN02002524">
    <property type="status" value="NOT_ANNOTATED_CDS"/>
    <property type="molecule type" value="Genomic_DNA"/>
</dbReference>
<dbReference type="GO" id="GO:0001607">
    <property type="term" value="F:neuromedin U receptor activity"/>
    <property type="evidence" value="ECO:0007669"/>
    <property type="project" value="InterPro"/>
</dbReference>
<dbReference type="Proteomes" id="UP000075886">
    <property type="component" value="Unassembled WGS sequence"/>
</dbReference>
<name>A0A182QPY3_9DIPT</name>
<reference evidence="16" key="2">
    <citation type="submission" date="2020-05" db="UniProtKB">
        <authorList>
            <consortium name="EnsemblMetazoa"/>
        </authorList>
    </citation>
    <scope>IDENTIFICATION</scope>
    <source>
        <strain evidence="16">FAR1</strain>
    </source>
</reference>
<evidence type="ECO:0000256" key="1">
    <source>
        <dbReference type="ARBA" id="ARBA00004651"/>
    </source>
</evidence>
<evidence type="ECO:0000256" key="10">
    <source>
        <dbReference type="ARBA" id="ARBA00023180"/>
    </source>
</evidence>
<evidence type="ECO:0000256" key="7">
    <source>
        <dbReference type="ARBA" id="ARBA00023136"/>
    </source>
</evidence>
<dbReference type="PRINTS" id="PR01565">
    <property type="entry name" value="NEUROMEDINUR"/>
</dbReference>
<evidence type="ECO:0000259" key="15">
    <source>
        <dbReference type="PROSITE" id="PS50262"/>
    </source>
</evidence>
<dbReference type="Gene3D" id="1.20.1070.10">
    <property type="entry name" value="Rhodopsin 7-helix transmembrane proteins"/>
    <property type="match status" value="1"/>
</dbReference>
<keyword evidence="11 12" id="KW-0807">Transducer</keyword>
<feature type="transmembrane region" description="Helical" evidence="14">
    <location>
        <begin position="104"/>
        <end position="132"/>
    </location>
</feature>
<accession>A0A182QPY3</accession>
<dbReference type="PRINTS" id="PR00237">
    <property type="entry name" value="GPCRRHODOPSN"/>
</dbReference>
<dbReference type="VEuPathDB" id="VectorBase:AFAF014527"/>
<keyword evidence="3" id="KW-1003">Cell membrane</keyword>
<evidence type="ECO:0000256" key="3">
    <source>
        <dbReference type="ARBA" id="ARBA00022475"/>
    </source>
</evidence>
<keyword evidence="17" id="KW-1185">Reference proteome</keyword>
<dbReference type="InterPro" id="IPR000276">
    <property type="entry name" value="GPCR_Rhodpsn"/>
</dbReference>
<keyword evidence="6 12" id="KW-0297">G-protein coupled receptor</keyword>